<evidence type="ECO:0000256" key="1">
    <source>
        <dbReference type="SAM" id="MobiDB-lite"/>
    </source>
</evidence>
<dbReference type="Proteomes" id="UP001219525">
    <property type="component" value="Unassembled WGS sequence"/>
</dbReference>
<name>A0AAD6YBP1_9AGAR</name>
<accession>A0AAD6YBP1</accession>
<keyword evidence="3" id="KW-1185">Reference proteome</keyword>
<feature type="region of interest" description="Disordered" evidence="1">
    <location>
        <begin position="1"/>
        <end position="26"/>
    </location>
</feature>
<feature type="compositionally biased region" description="Polar residues" evidence="1">
    <location>
        <begin position="8"/>
        <end position="23"/>
    </location>
</feature>
<dbReference type="AlphaFoldDB" id="A0AAD6YBP1"/>
<reference evidence="2" key="1">
    <citation type="submission" date="2023-03" db="EMBL/GenBank/DDBJ databases">
        <title>Massive genome expansion in bonnet fungi (Mycena s.s.) driven by repeated elements and novel gene families across ecological guilds.</title>
        <authorList>
            <consortium name="Lawrence Berkeley National Laboratory"/>
            <person name="Harder C.B."/>
            <person name="Miyauchi S."/>
            <person name="Viragh M."/>
            <person name="Kuo A."/>
            <person name="Thoen E."/>
            <person name="Andreopoulos B."/>
            <person name="Lu D."/>
            <person name="Skrede I."/>
            <person name="Drula E."/>
            <person name="Henrissat B."/>
            <person name="Morin E."/>
            <person name="Kohler A."/>
            <person name="Barry K."/>
            <person name="LaButti K."/>
            <person name="Morin E."/>
            <person name="Salamov A."/>
            <person name="Lipzen A."/>
            <person name="Mereny Z."/>
            <person name="Hegedus B."/>
            <person name="Baldrian P."/>
            <person name="Stursova M."/>
            <person name="Weitz H."/>
            <person name="Taylor A."/>
            <person name="Grigoriev I.V."/>
            <person name="Nagy L.G."/>
            <person name="Martin F."/>
            <person name="Kauserud H."/>
        </authorList>
    </citation>
    <scope>NUCLEOTIDE SEQUENCE</scope>
    <source>
        <strain evidence="2">9144</strain>
    </source>
</reference>
<organism evidence="2 3">
    <name type="scientific">Mycena pura</name>
    <dbReference type="NCBI Taxonomy" id="153505"/>
    <lineage>
        <taxon>Eukaryota</taxon>
        <taxon>Fungi</taxon>
        <taxon>Dikarya</taxon>
        <taxon>Basidiomycota</taxon>
        <taxon>Agaricomycotina</taxon>
        <taxon>Agaricomycetes</taxon>
        <taxon>Agaricomycetidae</taxon>
        <taxon>Agaricales</taxon>
        <taxon>Marasmiineae</taxon>
        <taxon>Mycenaceae</taxon>
        <taxon>Mycena</taxon>
    </lineage>
</organism>
<dbReference type="EMBL" id="JARJCW010000060">
    <property type="protein sequence ID" value="KAJ7201082.1"/>
    <property type="molecule type" value="Genomic_DNA"/>
</dbReference>
<comment type="caution">
    <text evidence="2">The sequence shown here is derived from an EMBL/GenBank/DDBJ whole genome shotgun (WGS) entry which is preliminary data.</text>
</comment>
<evidence type="ECO:0000313" key="3">
    <source>
        <dbReference type="Proteomes" id="UP001219525"/>
    </source>
</evidence>
<proteinExistence type="predicted"/>
<gene>
    <name evidence="2" type="ORF">GGX14DRAFT_699535</name>
</gene>
<evidence type="ECO:0000313" key="2">
    <source>
        <dbReference type="EMBL" id="KAJ7201082.1"/>
    </source>
</evidence>
<sequence length="164" mass="17797">MKMLRFSLSPTSARSENPFNTAPQERRSKASRFSFCLASTGSELSPLYLQHPGQSGQLAERILASFRRSWFKTPHYILGIFTIDAGTTIAHSALVDIKKLFAAVPARRYSPEISFDDGGKDRTISADLNGGVSRRGSTSCVANLVGQHVGAGAGAHIWLLDTRS</sequence>
<protein>
    <submittedName>
        <fullName evidence="2">Uncharacterized protein</fullName>
    </submittedName>
</protein>